<dbReference type="EMBL" id="AWVH01000033">
    <property type="protein sequence ID" value="ERJ92672.1"/>
    <property type="molecule type" value="Genomic_DNA"/>
</dbReference>
<name>A0ABN0NYI2_TRELE</name>
<evidence type="ECO:0000313" key="2">
    <source>
        <dbReference type="Proteomes" id="UP000016649"/>
    </source>
</evidence>
<protein>
    <submittedName>
        <fullName evidence="1">Uncharacterized protein</fullName>
    </submittedName>
</protein>
<organism evidence="1 2">
    <name type="scientific">Treponema lecithinolyticum ATCC 700332</name>
    <dbReference type="NCBI Taxonomy" id="1321815"/>
    <lineage>
        <taxon>Bacteria</taxon>
        <taxon>Pseudomonadati</taxon>
        <taxon>Spirochaetota</taxon>
        <taxon>Spirochaetia</taxon>
        <taxon>Spirochaetales</taxon>
        <taxon>Treponemataceae</taxon>
        <taxon>Treponema</taxon>
    </lineage>
</organism>
<dbReference type="RefSeq" id="WP_021687635.1">
    <property type="nucleotide sequence ID" value="NZ_KI260567.1"/>
</dbReference>
<proteinExistence type="predicted"/>
<reference evidence="1 2" key="1">
    <citation type="submission" date="2013-08" db="EMBL/GenBank/DDBJ databases">
        <authorList>
            <person name="Weinstock G."/>
            <person name="Sodergren E."/>
            <person name="Wylie T."/>
            <person name="Fulton L."/>
            <person name="Fulton R."/>
            <person name="Fronick C."/>
            <person name="O'Laughlin M."/>
            <person name="Godfrey J."/>
            <person name="Miner T."/>
            <person name="Herter B."/>
            <person name="Appelbaum E."/>
            <person name="Cordes M."/>
            <person name="Lek S."/>
            <person name="Wollam A."/>
            <person name="Pepin K.H."/>
            <person name="Palsikar V.B."/>
            <person name="Mitreva M."/>
            <person name="Wilson R.K."/>
        </authorList>
    </citation>
    <scope>NUCLEOTIDE SEQUENCE [LARGE SCALE GENOMIC DNA]</scope>
    <source>
        <strain evidence="1 2">ATCC 700332</strain>
    </source>
</reference>
<evidence type="ECO:0000313" key="1">
    <source>
        <dbReference type="EMBL" id="ERJ92672.1"/>
    </source>
</evidence>
<sequence length="286" mass="34180">MLYKKCFCSEKINKIYNDILFKRISLESGTHQIILCIYDFPQNFFSKEINPDVKSAVIIRLFEMLPQSIERYIYSKSMFSTYLDQIISNLVKSEYKKLYRKAAHEKSILYYLTEKENQYADDSVFENHGYYYGTNFVKKQTNAKQSDSVRLLILALKACHFLGEEHIQILSRITGYAENDIFVYVQALERSLQKRINRRYELMHRINHSYMMKNRCSVQLLNINPHSPLFYRISKAYNYYQKIWKHALYLYDMYPPLKPTNKEIAKVLNLTNSQVTYALYRIQNKA</sequence>
<keyword evidence="2" id="KW-1185">Reference proteome</keyword>
<dbReference type="Proteomes" id="UP000016649">
    <property type="component" value="Unassembled WGS sequence"/>
</dbReference>
<accession>A0ABN0NYI2</accession>
<gene>
    <name evidence="1" type="ORF">HMPREF9193_01431</name>
</gene>
<comment type="caution">
    <text evidence="1">The sequence shown here is derived from an EMBL/GenBank/DDBJ whole genome shotgun (WGS) entry which is preliminary data.</text>
</comment>